<reference evidence="4 5" key="1">
    <citation type="submission" date="2023-07" db="EMBL/GenBank/DDBJ databases">
        <title>Sorghum-associated microbial communities from plants grown in Nebraska, USA.</title>
        <authorList>
            <person name="Schachtman D."/>
        </authorList>
    </citation>
    <scope>NUCLEOTIDE SEQUENCE [LARGE SCALE GENOMIC DNA]</scope>
    <source>
        <strain evidence="4 5">4272</strain>
    </source>
</reference>
<dbReference type="EMBL" id="JAVDWW010000015">
    <property type="protein sequence ID" value="MDR7172910.1"/>
    <property type="molecule type" value="Genomic_DNA"/>
</dbReference>
<keyword evidence="2" id="KW-0233">DNA recombination</keyword>
<keyword evidence="1" id="KW-0238">DNA-binding</keyword>
<dbReference type="InterPro" id="IPR013762">
    <property type="entry name" value="Integrase-like_cat_sf"/>
</dbReference>
<dbReference type="InterPro" id="IPR011010">
    <property type="entry name" value="DNA_brk_join_enz"/>
</dbReference>
<feature type="domain" description="Tyr recombinase" evidence="3">
    <location>
        <begin position="163"/>
        <end position="366"/>
    </location>
</feature>
<evidence type="ECO:0000313" key="4">
    <source>
        <dbReference type="EMBL" id="MDR7172910.1"/>
    </source>
</evidence>
<sequence length="440" mass="49325">MTVNEQLRELGRSDDTLDELLTSTRRSELRDLIEAAAELLSDLDTDEAYTEGNVEDYRREIYVSTDKRADPKTIKIENSVGNLQVWQATSGELDRHLKRLVGSGKRRKAKQHKIILRAMMQIAVRHGVIDTNPIDGVSAFTRRTTRARGKVLDQDALPGFRAQVRAWASGEEIPGTPAYTCGPPRDWSVVWVVDLICGTGLRPHEVFAVRLEDIDLDADIPYLDVTGTLVEVKGPGTGGWMRKPFPKSVHGWRRMLLSEHAVQACREAMKDLEVTGQPNPHGVLFPARNGSLRNPNNFGRAWRAARGESYAWVTPRTFRRVVATVVDNAYGDPERAARQLGNTEAVAKAHYIDIPGTAPDNREVLERWVRGDRSRTWGWSQVQILSARPRNPLRPASEGISRGWGYVRNIPQPWRSRPSCERGSSQGIARLSGRAIVNVH</sequence>
<protein>
    <submittedName>
        <fullName evidence="4">Integrase</fullName>
    </submittedName>
</protein>
<evidence type="ECO:0000256" key="2">
    <source>
        <dbReference type="ARBA" id="ARBA00023172"/>
    </source>
</evidence>
<dbReference type="SUPFAM" id="SSF56349">
    <property type="entry name" value="DNA breaking-rejoining enzymes"/>
    <property type="match status" value="1"/>
</dbReference>
<evidence type="ECO:0000313" key="5">
    <source>
        <dbReference type="Proteomes" id="UP001251217"/>
    </source>
</evidence>
<keyword evidence="5" id="KW-1185">Reference proteome</keyword>
<dbReference type="InterPro" id="IPR002104">
    <property type="entry name" value="Integrase_catalytic"/>
</dbReference>
<evidence type="ECO:0000256" key="1">
    <source>
        <dbReference type="ARBA" id="ARBA00023125"/>
    </source>
</evidence>
<gene>
    <name evidence="4" type="ORF">J2W56_006676</name>
</gene>
<proteinExistence type="predicted"/>
<comment type="caution">
    <text evidence="4">The sequence shown here is derived from an EMBL/GenBank/DDBJ whole genome shotgun (WGS) entry which is preliminary data.</text>
</comment>
<organism evidence="4 5">
    <name type="scientific">Nocardia kruczakiae</name>
    <dbReference type="NCBI Taxonomy" id="261477"/>
    <lineage>
        <taxon>Bacteria</taxon>
        <taxon>Bacillati</taxon>
        <taxon>Actinomycetota</taxon>
        <taxon>Actinomycetes</taxon>
        <taxon>Mycobacteriales</taxon>
        <taxon>Nocardiaceae</taxon>
        <taxon>Nocardia</taxon>
    </lineage>
</organism>
<dbReference type="Gene3D" id="1.10.443.10">
    <property type="entry name" value="Intergrase catalytic core"/>
    <property type="match status" value="1"/>
</dbReference>
<dbReference type="Gene3D" id="1.10.150.130">
    <property type="match status" value="1"/>
</dbReference>
<accession>A0ABU1XQR2</accession>
<dbReference type="RefSeq" id="WP_310408232.1">
    <property type="nucleotide sequence ID" value="NZ_JAVDWW010000015.1"/>
</dbReference>
<evidence type="ECO:0000259" key="3">
    <source>
        <dbReference type="PROSITE" id="PS51898"/>
    </source>
</evidence>
<name>A0ABU1XQR2_9NOCA</name>
<dbReference type="PROSITE" id="PS51898">
    <property type="entry name" value="TYR_RECOMBINASE"/>
    <property type="match status" value="1"/>
</dbReference>
<dbReference type="InterPro" id="IPR010998">
    <property type="entry name" value="Integrase_recombinase_N"/>
</dbReference>
<dbReference type="Proteomes" id="UP001251217">
    <property type="component" value="Unassembled WGS sequence"/>
</dbReference>
<dbReference type="CDD" id="cd00397">
    <property type="entry name" value="DNA_BRE_C"/>
    <property type="match status" value="1"/>
</dbReference>